<evidence type="ECO:0000256" key="2">
    <source>
        <dbReference type="SAM" id="SignalP"/>
    </source>
</evidence>
<accession>A0ABU3PR53</accession>
<dbReference type="EMBL" id="JAVYII010000001">
    <property type="protein sequence ID" value="MDT9591710.1"/>
    <property type="molecule type" value="Genomic_DNA"/>
</dbReference>
<protein>
    <submittedName>
        <fullName evidence="3">Extracellular solute-binding protein</fullName>
    </submittedName>
</protein>
<proteinExistence type="predicted"/>
<feature type="signal peptide" evidence="2">
    <location>
        <begin position="1"/>
        <end position="18"/>
    </location>
</feature>
<sequence>MKRPLPLAAATVLCLVLAGCGGSDDQADVVEGDFDGLVSAAQEEGSLDWYSDLPEALIESVATGFEEEYGIEVNYIRSVSSQLGSRFAGEAQAGNPQADVLNIASQGFWEEAVGQGWFSELTDDTVDSLDEWPEEFLYDDTYALINVQPLGIAYNTDTSPVQPQTWEEVADPQLDGRLMMGDTAVVAYSAQYLFLKDTYGDDLLSDYAALDPIVVDSLVPGTQQMVAGEADVAIPSLSSVVQPLIDEGAPLELVIPEDTAGVNQYAGVVEEAAHPNAARLFMSYLLSMEGQERVTAGIAASVLEGVPGAMELPSGYTEIPESDVNDNQDAIDELLDF</sequence>
<dbReference type="Gene3D" id="3.40.190.10">
    <property type="entry name" value="Periplasmic binding protein-like II"/>
    <property type="match status" value="2"/>
</dbReference>
<evidence type="ECO:0000313" key="4">
    <source>
        <dbReference type="Proteomes" id="UP001268542"/>
    </source>
</evidence>
<dbReference type="SUPFAM" id="SSF53850">
    <property type="entry name" value="Periplasmic binding protein-like II"/>
    <property type="match status" value="1"/>
</dbReference>
<comment type="caution">
    <text evidence="3">The sequence shown here is derived from an EMBL/GenBank/DDBJ whole genome shotgun (WGS) entry which is preliminary data.</text>
</comment>
<dbReference type="PROSITE" id="PS51257">
    <property type="entry name" value="PROKAR_LIPOPROTEIN"/>
    <property type="match status" value="1"/>
</dbReference>
<dbReference type="Pfam" id="PF13531">
    <property type="entry name" value="SBP_bac_11"/>
    <property type="match status" value="1"/>
</dbReference>
<evidence type="ECO:0000313" key="3">
    <source>
        <dbReference type="EMBL" id="MDT9591710.1"/>
    </source>
</evidence>
<dbReference type="RefSeq" id="WP_315730709.1">
    <property type="nucleotide sequence ID" value="NZ_JAVYII010000001.1"/>
</dbReference>
<keyword evidence="4" id="KW-1185">Reference proteome</keyword>
<reference evidence="3 4" key="1">
    <citation type="submission" date="2023-08" db="EMBL/GenBank/DDBJ databases">
        <title>Nocardioides seae sp. nov., a bacterium isolated from a soil.</title>
        <authorList>
            <person name="Wang X."/>
        </authorList>
    </citation>
    <scope>NUCLEOTIDE SEQUENCE [LARGE SCALE GENOMIC DNA]</scope>
    <source>
        <strain evidence="3 4">YZH12</strain>
    </source>
</reference>
<evidence type="ECO:0000256" key="1">
    <source>
        <dbReference type="ARBA" id="ARBA00022729"/>
    </source>
</evidence>
<organism evidence="3 4">
    <name type="scientific">Nocardioides imazamoxiresistens</name>
    <dbReference type="NCBI Taxonomy" id="3231893"/>
    <lineage>
        <taxon>Bacteria</taxon>
        <taxon>Bacillati</taxon>
        <taxon>Actinomycetota</taxon>
        <taxon>Actinomycetes</taxon>
        <taxon>Propionibacteriales</taxon>
        <taxon>Nocardioidaceae</taxon>
        <taxon>Nocardioides</taxon>
    </lineage>
</organism>
<gene>
    <name evidence="3" type="ORF">RDV89_01430</name>
</gene>
<name>A0ABU3PR53_9ACTN</name>
<dbReference type="Proteomes" id="UP001268542">
    <property type="component" value="Unassembled WGS sequence"/>
</dbReference>
<dbReference type="PANTHER" id="PTHR30006">
    <property type="entry name" value="THIAMINE-BINDING PERIPLASMIC PROTEIN-RELATED"/>
    <property type="match status" value="1"/>
</dbReference>
<feature type="chain" id="PRO_5046039895" evidence="2">
    <location>
        <begin position="19"/>
        <end position="337"/>
    </location>
</feature>
<keyword evidence="1 2" id="KW-0732">Signal</keyword>
<dbReference type="PANTHER" id="PTHR30006:SF2">
    <property type="entry name" value="ABC TRANSPORTER SUBSTRATE-BINDING PROTEIN"/>
    <property type="match status" value="1"/>
</dbReference>